<name>A0A7U2I7L7_PHANO</name>
<evidence type="ECO:0000313" key="1">
    <source>
        <dbReference type="EMBL" id="QRD04954.1"/>
    </source>
</evidence>
<dbReference type="RefSeq" id="XP_001801129.1">
    <property type="nucleotide sequence ID" value="XM_001801077.1"/>
</dbReference>
<dbReference type="SUPFAM" id="SSF81383">
    <property type="entry name" value="F-box domain"/>
    <property type="match status" value="1"/>
</dbReference>
<dbReference type="Proteomes" id="UP000663193">
    <property type="component" value="Chromosome 18"/>
</dbReference>
<evidence type="ECO:0000313" key="2">
    <source>
        <dbReference type="Proteomes" id="UP000663193"/>
    </source>
</evidence>
<organism evidence="1 2">
    <name type="scientific">Phaeosphaeria nodorum (strain SN15 / ATCC MYA-4574 / FGSC 10173)</name>
    <name type="common">Glume blotch fungus</name>
    <name type="synonym">Parastagonospora nodorum</name>
    <dbReference type="NCBI Taxonomy" id="321614"/>
    <lineage>
        <taxon>Eukaryota</taxon>
        <taxon>Fungi</taxon>
        <taxon>Dikarya</taxon>
        <taxon>Ascomycota</taxon>
        <taxon>Pezizomycotina</taxon>
        <taxon>Dothideomycetes</taxon>
        <taxon>Pleosporomycetidae</taxon>
        <taxon>Pleosporales</taxon>
        <taxon>Pleosporineae</taxon>
        <taxon>Phaeosphaeriaceae</taxon>
        <taxon>Parastagonospora</taxon>
    </lineage>
</organism>
<proteinExistence type="predicted"/>
<dbReference type="InterPro" id="IPR036047">
    <property type="entry name" value="F-box-like_dom_sf"/>
</dbReference>
<dbReference type="AlphaFoldDB" id="A0A7U2I7L7"/>
<dbReference type="KEGG" id="pno:SNOG_10871"/>
<dbReference type="EMBL" id="CP069040">
    <property type="protein sequence ID" value="QRD04954.1"/>
    <property type="molecule type" value="Genomic_DNA"/>
</dbReference>
<keyword evidence="2" id="KW-1185">Reference proteome</keyword>
<dbReference type="VEuPathDB" id="FungiDB:JI435_108710"/>
<accession>A0A7U2I7L7</accession>
<protein>
    <recommendedName>
        <fullName evidence="3">F-box domain-containing protein</fullName>
    </recommendedName>
</protein>
<gene>
    <name evidence="1" type="ORF">JI435_108710</name>
</gene>
<sequence>MSQESRALAVKHSPFPQIIEVVEQVLLCLDHTCITRATAVCSFWKNCVANSQPLLRKTLKLPYHPSKDPNPNFHDLIEESKNAVIPYGKFRGDNLWQRVREFEDNWIDDMHKMTDEERGEQLELESTLNTNYCWRMKNIRDGFQGVRFPDGWPIGLRELHCDLCEKWHADFRHENLHPLLQFLDDMNVCFRGYGTQLLFCFHPLDSERSGTAPESCWKHAGEEAVCFAQHLQKAHKAVEIGSVAKDLWLRYPATKLVLGNKVIVENANGLTLDQVVPFLSTIFRFIIIALRNRCHTFKVKKPKVRDESIENMIANYPTREDWDKHMDSFSTTLTDDWETALRKVDSIMVDVAIWEPVMEKEIELEDWDYWNM</sequence>
<dbReference type="OrthoDB" id="3795090at2759"/>
<reference evidence="2" key="1">
    <citation type="journal article" date="2021" name="BMC Genomics">
        <title>Chromosome-level genome assembly and manually-curated proteome of model necrotroph Parastagonospora nodorum Sn15 reveals a genome-wide trove of candidate effector homologs, and redundancy of virulence-related functions within an accessory chromosome.</title>
        <authorList>
            <person name="Bertazzoni S."/>
            <person name="Jones D.A.B."/>
            <person name="Phan H.T."/>
            <person name="Tan K.-C."/>
            <person name="Hane J.K."/>
        </authorList>
    </citation>
    <scope>NUCLEOTIDE SEQUENCE [LARGE SCALE GENOMIC DNA]</scope>
    <source>
        <strain evidence="2">SN15 / ATCC MYA-4574 / FGSC 10173)</strain>
    </source>
</reference>
<evidence type="ECO:0008006" key="3">
    <source>
        <dbReference type="Google" id="ProtNLM"/>
    </source>
</evidence>